<evidence type="ECO:0000313" key="4">
    <source>
        <dbReference type="Proteomes" id="UP001565471"/>
    </source>
</evidence>
<keyword evidence="4" id="KW-1185">Reference proteome</keyword>
<organism evidence="1 3">
    <name type="scientific">Bradyrhizobium elkanii</name>
    <dbReference type="NCBI Taxonomy" id="29448"/>
    <lineage>
        <taxon>Bacteria</taxon>
        <taxon>Pseudomonadati</taxon>
        <taxon>Pseudomonadota</taxon>
        <taxon>Alphaproteobacteria</taxon>
        <taxon>Hyphomicrobiales</taxon>
        <taxon>Nitrobacteraceae</taxon>
        <taxon>Bradyrhizobium</taxon>
    </lineage>
</organism>
<dbReference type="AlphaFoldDB" id="A0A7Y8UG73"/>
<dbReference type="EMBL" id="JBGBZA010000002">
    <property type="protein sequence ID" value="MEY9317063.1"/>
    <property type="molecule type" value="Genomic_DNA"/>
</dbReference>
<dbReference type="EMBL" id="JAFICZ010000001">
    <property type="protein sequence ID" value="MBP1297650.1"/>
    <property type="molecule type" value="Genomic_DNA"/>
</dbReference>
<evidence type="ECO:0000313" key="3">
    <source>
        <dbReference type="Proteomes" id="UP000673383"/>
    </source>
</evidence>
<evidence type="ECO:0000313" key="2">
    <source>
        <dbReference type="EMBL" id="MEY9317063.1"/>
    </source>
</evidence>
<protein>
    <submittedName>
        <fullName evidence="1">Uncharacterized protein</fullName>
    </submittedName>
</protein>
<accession>A0A7Y8UG73</accession>
<reference evidence="1" key="1">
    <citation type="submission" date="2021-02" db="EMBL/GenBank/DDBJ databases">
        <title>Genomic Encyclopedia of Type Strains, Phase IV (KMG-V): Genome sequencing to study the core and pangenomes of soil and plant-associated prokaryotes.</title>
        <authorList>
            <person name="Whitman W."/>
        </authorList>
    </citation>
    <scope>NUCLEOTIDE SEQUENCE</scope>
    <source>
        <strain evidence="1">USDA 406</strain>
    </source>
</reference>
<reference evidence="2 4" key="2">
    <citation type="submission" date="2024-07" db="EMBL/GenBank/DDBJ databases">
        <title>Genomic Encyclopedia of Type Strains, Phase V (KMG-V): Genome sequencing to study the core and pangenomes of soil and plant-associated prokaryotes.</title>
        <authorList>
            <person name="Whitman W."/>
        </authorList>
    </citation>
    <scope>NUCLEOTIDE SEQUENCE [LARGE SCALE GENOMIC DNA]</scope>
    <source>
        <strain evidence="2 4">USDA 415</strain>
    </source>
</reference>
<dbReference type="OrthoDB" id="8265401at2"/>
<gene>
    <name evidence="2" type="ORF">ABIF29_003862</name>
    <name evidence="1" type="ORF">JOH49_007403</name>
</gene>
<proteinExistence type="predicted"/>
<dbReference type="Proteomes" id="UP001565471">
    <property type="component" value="Unassembled WGS sequence"/>
</dbReference>
<evidence type="ECO:0000313" key="1">
    <source>
        <dbReference type="EMBL" id="MBP1297650.1"/>
    </source>
</evidence>
<name>A0A7Y8UG73_BRAEL</name>
<sequence>MRTPISVKDLELIALREIRSFPGGEYVCHVEVIPASADWRLHATVRDGADLNRIQHAAAATTFRLKHRYHLRTDW</sequence>
<comment type="caution">
    <text evidence="1">The sequence shown here is derived from an EMBL/GenBank/DDBJ whole genome shotgun (WGS) entry which is preliminary data.</text>
</comment>
<dbReference type="Proteomes" id="UP000673383">
    <property type="component" value="Unassembled WGS sequence"/>
</dbReference>